<keyword evidence="8 10" id="KW-0012">Acyltransferase</keyword>
<dbReference type="Proteomes" id="UP000887565">
    <property type="component" value="Unplaced"/>
</dbReference>
<evidence type="ECO:0000256" key="8">
    <source>
        <dbReference type="ARBA" id="ARBA00023315"/>
    </source>
</evidence>
<accession>A0A915JA06</accession>
<keyword evidence="4 10" id="KW-1133">Transmembrane helix</keyword>
<evidence type="ECO:0000259" key="11">
    <source>
        <dbReference type="Pfam" id="PF01529"/>
    </source>
</evidence>
<name>A0A915JA06_ROMCU</name>
<evidence type="ECO:0000256" key="5">
    <source>
        <dbReference type="ARBA" id="ARBA00023136"/>
    </source>
</evidence>
<keyword evidence="6" id="KW-0564">Palmitate</keyword>
<comment type="similarity">
    <text evidence="10">Belongs to the DHHC palmitoyltransferase family.</text>
</comment>
<evidence type="ECO:0000256" key="7">
    <source>
        <dbReference type="ARBA" id="ARBA00023288"/>
    </source>
</evidence>
<comment type="catalytic activity">
    <reaction evidence="9 10">
        <text>L-cysteinyl-[protein] + hexadecanoyl-CoA = S-hexadecanoyl-L-cysteinyl-[protein] + CoA</text>
        <dbReference type="Rhea" id="RHEA:36683"/>
        <dbReference type="Rhea" id="RHEA-COMP:10131"/>
        <dbReference type="Rhea" id="RHEA-COMP:11032"/>
        <dbReference type="ChEBI" id="CHEBI:29950"/>
        <dbReference type="ChEBI" id="CHEBI:57287"/>
        <dbReference type="ChEBI" id="CHEBI:57379"/>
        <dbReference type="ChEBI" id="CHEBI:74151"/>
        <dbReference type="EC" id="2.3.1.225"/>
    </reaction>
</comment>
<evidence type="ECO:0000256" key="4">
    <source>
        <dbReference type="ARBA" id="ARBA00022989"/>
    </source>
</evidence>
<evidence type="ECO:0000313" key="12">
    <source>
        <dbReference type="Proteomes" id="UP000887565"/>
    </source>
</evidence>
<evidence type="ECO:0000256" key="9">
    <source>
        <dbReference type="ARBA" id="ARBA00048048"/>
    </source>
</evidence>
<evidence type="ECO:0000256" key="3">
    <source>
        <dbReference type="ARBA" id="ARBA00022692"/>
    </source>
</evidence>
<dbReference type="GO" id="GO:0006612">
    <property type="term" value="P:protein targeting to membrane"/>
    <property type="evidence" value="ECO:0007669"/>
    <property type="project" value="TreeGrafter"/>
</dbReference>
<proteinExistence type="inferred from homology"/>
<dbReference type="GO" id="GO:0019706">
    <property type="term" value="F:protein-cysteine S-palmitoyltransferase activity"/>
    <property type="evidence" value="ECO:0007669"/>
    <property type="project" value="UniProtKB-EC"/>
</dbReference>
<dbReference type="PANTHER" id="PTHR22883">
    <property type="entry name" value="ZINC FINGER DHHC DOMAIN CONTAINING PROTEIN"/>
    <property type="match status" value="1"/>
</dbReference>
<dbReference type="Pfam" id="PF01529">
    <property type="entry name" value="DHHC"/>
    <property type="match status" value="1"/>
</dbReference>
<evidence type="ECO:0000313" key="13">
    <source>
        <dbReference type="WBParaSite" id="nRc.2.0.1.t22516-RA"/>
    </source>
</evidence>
<organism evidence="12 13">
    <name type="scientific">Romanomermis culicivorax</name>
    <name type="common">Nematode worm</name>
    <dbReference type="NCBI Taxonomy" id="13658"/>
    <lineage>
        <taxon>Eukaryota</taxon>
        <taxon>Metazoa</taxon>
        <taxon>Ecdysozoa</taxon>
        <taxon>Nematoda</taxon>
        <taxon>Enoplea</taxon>
        <taxon>Dorylaimia</taxon>
        <taxon>Mermithida</taxon>
        <taxon>Mermithoidea</taxon>
        <taxon>Mermithidae</taxon>
        <taxon>Romanomermis</taxon>
    </lineage>
</organism>
<keyword evidence="2 10" id="KW-0808">Transferase</keyword>
<dbReference type="InterPro" id="IPR001594">
    <property type="entry name" value="Palmitoyltrfase_DHHC"/>
</dbReference>
<keyword evidence="5 10" id="KW-0472">Membrane</keyword>
<dbReference type="GO" id="GO:0005794">
    <property type="term" value="C:Golgi apparatus"/>
    <property type="evidence" value="ECO:0007669"/>
    <property type="project" value="TreeGrafter"/>
</dbReference>
<dbReference type="GO" id="GO:0005783">
    <property type="term" value="C:endoplasmic reticulum"/>
    <property type="evidence" value="ECO:0007669"/>
    <property type="project" value="TreeGrafter"/>
</dbReference>
<feature type="transmembrane region" description="Helical" evidence="10">
    <location>
        <begin position="59"/>
        <end position="83"/>
    </location>
</feature>
<evidence type="ECO:0000256" key="6">
    <source>
        <dbReference type="ARBA" id="ARBA00023139"/>
    </source>
</evidence>
<dbReference type="PROSITE" id="PS50216">
    <property type="entry name" value="DHHC"/>
    <property type="match status" value="1"/>
</dbReference>
<dbReference type="WBParaSite" id="nRc.2.0.1.t22516-RA">
    <property type="protein sequence ID" value="nRc.2.0.1.t22516-RA"/>
    <property type="gene ID" value="nRc.2.0.1.g22516"/>
</dbReference>
<protein>
    <recommendedName>
        <fullName evidence="10">Palmitoyltransferase</fullName>
        <ecNumber evidence="10">2.3.1.225</ecNumber>
    </recommendedName>
</protein>
<keyword evidence="3 10" id="KW-0812">Transmembrane</keyword>
<dbReference type="PANTHER" id="PTHR22883:SF43">
    <property type="entry name" value="PALMITOYLTRANSFERASE APP"/>
    <property type="match status" value="1"/>
</dbReference>
<dbReference type="AlphaFoldDB" id="A0A915JA06"/>
<feature type="transmembrane region" description="Helical" evidence="10">
    <location>
        <begin position="21"/>
        <end position="47"/>
    </location>
</feature>
<keyword evidence="12" id="KW-1185">Reference proteome</keyword>
<reference evidence="13" key="1">
    <citation type="submission" date="2022-11" db="UniProtKB">
        <authorList>
            <consortium name="WormBaseParasite"/>
        </authorList>
    </citation>
    <scope>IDENTIFICATION</scope>
</reference>
<comment type="domain">
    <text evidence="10">The DHHC domain is required for palmitoyltransferase activity.</text>
</comment>
<sequence length="165" mass="18939">MFSTTKVKLETFYRKKTSLRVILTNLTAAIVTWLFALLCTPLFFYLSLDDLRQLISRCFYVGAGLTAAIFYTWLANLSCLLAATAADPGYLPRGTVQLEKYFLDRECDSGRLRAVKWMDVLDKRICIKWCVTCHCFRPPRASHCSVCDRCVQVFDHHCPYLSNCV</sequence>
<dbReference type="EC" id="2.3.1.225" evidence="10"/>
<comment type="subcellular location">
    <subcellularLocation>
        <location evidence="1">Endomembrane system</location>
        <topology evidence="1">Multi-pass membrane protein</topology>
    </subcellularLocation>
</comment>
<keyword evidence="7" id="KW-0449">Lipoprotein</keyword>
<evidence type="ECO:0000256" key="10">
    <source>
        <dbReference type="RuleBase" id="RU079119"/>
    </source>
</evidence>
<feature type="domain" description="Palmitoyltransferase DHHC" evidence="11">
    <location>
        <begin position="128"/>
        <end position="165"/>
    </location>
</feature>
<evidence type="ECO:0000256" key="2">
    <source>
        <dbReference type="ARBA" id="ARBA00022679"/>
    </source>
</evidence>
<evidence type="ECO:0000256" key="1">
    <source>
        <dbReference type="ARBA" id="ARBA00004127"/>
    </source>
</evidence>
<dbReference type="InterPro" id="IPR039859">
    <property type="entry name" value="PFA4/ZDH16/20/ERF2-like"/>
</dbReference>